<proteinExistence type="predicted"/>
<feature type="region of interest" description="Disordered" evidence="1">
    <location>
        <begin position="91"/>
        <end position="120"/>
    </location>
</feature>
<keyword evidence="4" id="KW-1185">Reference proteome</keyword>
<feature type="transmembrane region" description="Helical" evidence="2">
    <location>
        <begin position="161"/>
        <end position="186"/>
    </location>
</feature>
<dbReference type="AlphaFoldDB" id="A0A5C6EP62"/>
<sequence length="214" mass="23572">MADIPFYLTRVLFPAMISYGLVQSAFMLISSYWKKHSVRYAVVGFFVTWLLLAMYCYLSVHGVLPYRILPVSFFVSVVVVGCTWTLQQSQRQSEENDQPVRLIDADSSPPSGDGPTEVTRRSTIGRSLAILSLLIYFIGLGADVAIVIANRSGAYTGLGPVHAVIFITIVCLVASIGFAIVSCFTYPRALFIQLLHGLTIAGVIRLSQWGSEPW</sequence>
<dbReference type="Proteomes" id="UP000317977">
    <property type="component" value="Unassembled WGS sequence"/>
</dbReference>
<accession>A0A5C6EP62</accession>
<feature type="transmembrane region" description="Helical" evidence="2">
    <location>
        <begin position="128"/>
        <end position="149"/>
    </location>
</feature>
<protein>
    <submittedName>
        <fullName evidence="3">Uncharacterized protein</fullName>
    </submittedName>
</protein>
<comment type="caution">
    <text evidence="3">The sequence shown here is derived from an EMBL/GenBank/DDBJ whole genome shotgun (WGS) entry which is preliminary data.</text>
</comment>
<gene>
    <name evidence="3" type="ORF">Poly59_31350</name>
</gene>
<evidence type="ECO:0000313" key="3">
    <source>
        <dbReference type="EMBL" id="TWU51543.1"/>
    </source>
</evidence>
<keyword evidence="2" id="KW-0472">Membrane</keyword>
<feature type="transmembrane region" description="Helical" evidence="2">
    <location>
        <begin position="40"/>
        <end position="60"/>
    </location>
</feature>
<evidence type="ECO:0000313" key="4">
    <source>
        <dbReference type="Proteomes" id="UP000317977"/>
    </source>
</evidence>
<organism evidence="3 4">
    <name type="scientific">Rubripirellula reticaptiva</name>
    <dbReference type="NCBI Taxonomy" id="2528013"/>
    <lineage>
        <taxon>Bacteria</taxon>
        <taxon>Pseudomonadati</taxon>
        <taxon>Planctomycetota</taxon>
        <taxon>Planctomycetia</taxon>
        <taxon>Pirellulales</taxon>
        <taxon>Pirellulaceae</taxon>
        <taxon>Rubripirellula</taxon>
    </lineage>
</organism>
<dbReference type="RefSeq" id="WP_146534873.1">
    <property type="nucleotide sequence ID" value="NZ_SJPX01000003.1"/>
</dbReference>
<evidence type="ECO:0000256" key="2">
    <source>
        <dbReference type="SAM" id="Phobius"/>
    </source>
</evidence>
<feature type="transmembrane region" description="Helical" evidence="2">
    <location>
        <begin position="66"/>
        <end position="86"/>
    </location>
</feature>
<dbReference type="EMBL" id="SJPX01000003">
    <property type="protein sequence ID" value="TWU51543.1"/>
    <property type="molecule type" value="Genomic_DNA"/>
</dbReference>
<reference evidence="3 4" key="1">
    <citation type="submission" date="2019-02" db="EMBL/GenBank/DDBJ databases">
        <title>Deep-cultivation of Planctomycetes and their phenomic and genomic characterization uncovers novel biology.</title>
        <authorList>
            <person name="Wiegand S."/>
            <person name="Jogler M."/>
            <person name="Boedeker C."/>
            <person name="Pinto D."/>
            <person name="Vollmers J."/>
            <person name="Rivas-Marin E."/>
            <person name="Kohn T."/>
            <person name="Peeters S.H."/>
            <person name="Heuer A."/>
            <person name="Rast P."/>
            <person name="Oberbeckmann S."/>
            <person name="Bunk B."/>
            <person name="Jeske O."/>
            <person name="Meyerdierks A."/>
            <person name="Storesund J.E."/>
            <person name="Kallscheuer N."/>
            <person name="Luecker S."/>
            <person name="Lage O.M."/>
            <person name="Pohl T."/>
            <person name="Merkel B.J."/>
            <person name="Hornburger P."/>
            <person name="Mueller R.-W."/>
            <person name="Bruemmer F."/>
            <person name="Labrenz M."/>
            <person name="Spormann A.M."/>
            <person name="Op Den Camp H."/>
            <person name="Overmann J."/>
            <person name="Amann R."/>
            <person name="Jetten M.S.M."/>
            <person name="Mascher T."/>
            <person name="Medema M.H."/>
            <person name="Devos D.P."/>
            <person name="Kaster A.-K."/>
            <person name="Ovreas L."/>
            <person name="Rohde M."/>
            <person name="Galperin M.Y."/>
            <person name="Jogler C."/>
        </authorList>
    </citation>
    <scope>NUCLEOTIDE SEQUENCE [LARGE SCALE GENOMIC DNA]</scope>
    <source>
        <strain evidence="3 4">Poly59</strain>
    </source>
</reference>
<evidence type="ECO:0000256" key="1">
    <source>
        <dbReference type="SAM" id="MobiDB-lite"/>
    </source>
</evidence>
<feature type="transmembrane region" description="Helical" evidence="2">
    <location>
        <begin position="12"/>
        <end position="33"/>
    </location>
</feature>
<name>A0A5C6EP62_9BACT</name>
<keyword evidence="2" id="KW-0812">Transmembrane</keyword>
<keyword evidence="2" id="KW-1133">Transmembrane helix</keyword>